<reference evidence="1" key="1">
    <citation type="submission" date="2017-03" db="EMBL/GenBank/DDBJ databases">
        <title>The mitochondrial genome of the carnivorous plant Utricularia reniformis (Lentibulariaceae): structure, comparative analysis and evolutionary landmarks.</title>
        <authorList>
            <person name="Silva S.R."/>
            <person name="Alvarenga D.O."/>
            <person name="Michael T.P."/>
            <person name="Miranda V.F.O."/>
            <person name="Varani A.M."/>
        </authorList>
    </citation>
    <scope>NUCLEOTIDE SEQUENCE</scope>
</reference>
<name>A0A1Y0B3R6_9LAMI</name>
<gene>
    <name evidence="1" type="ORF">AEK19_MT1931</name>
</gene>
<sequence>MEIPPSGKSGTKAGNMSMLLPARMVLPAKDYARKVGDKQEAGWTSADIGN</sequence>
<dbReference type="EMBL" id="KY774314">
    <property type="protein sequence ID" value="ART32096.1"/>
    <property type="molecule type" value="Genomic_DNA"/>
</dbReference>
<accession>A0A1Y0B3R6</accession>
<dbReference type="AlphaFoldDB" id="A0A1Y0B3R6"/>
<keyword evidence="1" id="KW-0496">Mitochondrion</keyword>
<protein>
    <submittedName>
        <fullName evidence="1">Uncharacterized protein</fullName>
    </submittedName>
</protein>
<evidence type="ECO:0000313" key="1">
    <source>
        <dbReference type="EMBL" id="ART32096.1"/>
    </source>
</evidence>
<organism evidence="1">
    <name type="scientific">Utricularia reniformis</name>
    <dbReference type="NCBI Taxonomy" id="192314"/>
    <lineage>
        <taxon>Eukaryota</taxon>
        <taxon>Viridiplantae</taxon>
        <taxon>Streptophyta</taxon>
        <taxon>Embryophyta</taxon>
        <taxon>Tracheophyta</taxon>
        <taxon>Spermatophyta</taxon>
        <taxon>Magnoliopsida</taxon>
        <taxon>eudicotyledons</taxon>
        <taxon>Gunneridae</taxon>
        <taxon>Pentapetalae</taxon>
        <taxon>asterids</taxon>
        <taxon>lamiids</taxon>
        <taxon>Lamiales</taxon>
        <taxon>Lentibulariaceae</taxon>
        <taxon>Utricularia</taxon>
    </lineage>
</organism>
<proteinExistence type="predicted"/>
<geneLocation type="mitochondrion" evidence="1"/>